<comment type="catalytic activity">
    <reaction evidence="10 11">
        <text>GMP + ATP = GDP + ADP</text>
        <dbReference type="Rhea" id="RHEA:20780"/>
        <dbReference type="ChEBI" id="CHEBI:30616"/>
        <dbReference type="ChEBI" id="CHEBI:58115"/>
        <dbReference type="ChEBI" id="CHEBI:58189"/>
        <dbReference type="ChEBI" id="CHEBI:456216"/>
        <dbReference type="EC" id="2.7.4.8"/>
    </reaction>
</comment>
<dbReference type="PROSITE" id="PS50052">
    <property type="entry name" value="GUANYLATE_KINASE_2"/>
    <property type="match status" value="1"/>
</dbReference>
<dbReference type="InterPro" id="IPR008144">
    <property type="entry name" value="Guanylate_kin-like_dom"/>
</dbReference>
<protein>
    <recommendedName>
        <fullName evidence="4 11">Guanylate kinase</fullName>
        <ecNumber evidence="3 11">2.7.4.8</ecNumber>
    </recommendedName>
    <alternativeName>
        <fullName evidence="9 11">GMP kinase</fullName>
    </alternativeName>
</protein>
<evidence type="ECO:0000256" key="7">
    <source>
        <dbReference type="ARBA" id="ARBA00022777"/>
    </source>
</evidence>
<feature type="domain" description="Guanylate kinase-like" evidence="12">
    <location>
        <begin position="116"/>
        <end position="295"/>
    </location>
</feature>
<evidence type="ECO:0000256" key="6">
    <source>
        <dbReference type="ARBA" id="ARBA00022741"/>
    </source>
</evidence>
<proteinExistence type="inferred from homology"/>
<evidence type="ECO:0000256" key="9">
    <source>
        <dbReference type="ARBA" id="ARBA00030128"/>
    </source>
</evidence>
<keyword evidence="6 11" id="KW-0547">Nucleotide-binding</keyword>
<dbReference type="InterPro" id="IPR017665">
    <property type="entry name" value="Guanylate_kinase"/>
</dbReference>
<dbReference type="InterPro" id="IPR047806">
    <property type="entry name" value="IHF_actinobact"/>
</dbReference>
<keyword evidence="7 11" id="KW-0418">Kinase</keyword>
<accession>A0A173LW48</accession>
<organism evidence="13 14">
    <name type="scientific">Aurantimicrobium minutum</name>
    <dbReference type="NCBI Taxonomy" id="708131"/>
    <lineage>
        <taxon>Bacteria</taxon>
        <taxon>Bacillati</taxon>
        <taxon>Actinomycetota</taxon>
        <taxon>Actinomycetes</taxon>
        <taxon>Micrococcales</taxon>
        <taxon>Microbacteriaceae</taxon>
        <taxon>Aurantimicrobium</taxon>
    </lineage>
</organism>
<dbReference type="PROSITE" id="PS00856">
    <property type="entry name" value="GUANYLATE_KINASE_1"/>
    <property type="match status" value="1"/>
</dbReference>
<dbReference type="NCBIfam" id="TIGR03263">
    <property type="entry name" value="guanyl_kin"/>
    <property type="match status" value="1"/>
</dbReference>
<evidence type="ECO:0000313" key="14">
    <source>
        <dbReference type="Proteomes" id="UP000243847"/>
    </source>
</evidence>
<reference evidence="13 14" key="1">
    <citation type="journal article" date="2016" name="Genome Announc.">
        <title>Complete Genome Sequence of Aurantimicrobium minutum Type Strain KNCT, a Planktonic Ultramicrobacterium Isolated from River Water.</title>
        <authorList>
            <person name="Nakai R."/>
            <person name="Fujisawa T."/>
            <person name="Nakamura Y."/>
            <person name="Nishide H."/>
            <person name="Uchiyama I."/>
            <person name="Baba T."/>
            <person name="Toyoda A."/>
            <person name="Fujiyama A."/>
            <person name="Naganuma T."/>
            <person name="Niki H."/>
        </authorList>
    </citation>
    <scope>NUCLEOTIDE SEQUENCE [LARGE SCALE GENOMIC DNA]</scope>
    <source>
        <strain evidence="13 14">KNC</strain>
    </source>
</reference>
<evidence type="ECO:0000313" key="13">
    <source>
        <dbReference type="EMBL" id="BAU99078.1"/>
    </source>
</evidence>
<dbReference type="Proteomes" id="UP000243847">
    <property type="component" value="Chromosome sequence1"/>
</dbReference>
<dbReference type="SMART" id="SM00072">
    <property type="entry name" value="GuKc"/>
    <property type="match status" value="1"/>
</dbReference>
<keyword evidence="8 11" id="KW-0067">ATP-binding</keyword>
<evidence type="ECO:0000256" key="5">
    <source>
        <dbReference type="ARBA" id="ARBA00022679"/>
    </source>
</evidence>
<dbReference type="AlphaFoldDB" id="A0A173LW48"/>
<evidence type="ECO:0000256" key="3">
    <source>
        <dbReference type="ARBA" id="ARBA00012961"/>
    </source>
</evidence>
<dbReference type="SUPFAM" id="SSF52540">
    <property type="entry name" value="P-loop containing nucleoside triphosphate hydrolases"/>
    <property type="match status" value="1"/>
</dbReference>
<evidence type="ECO:0000256" key="4">
    <source>
        <dbReference type="ARBA" id="ARBA00016296"/>
    </source>
</evidence>
<dbReference type="Gene3D" id="3.30.63.10">
    <property type="entry name" value="Guanylate Kinase phosphate binding domain"/>
    <property type="match status" value="1"/>
</dbReference>
<feature type="binding site" evidence="11">
    <location>
        <begin position="123"/>
        <end position="130"/>
    </location>
    <ligand>
        <name>ATP</name>
        <dbReference type="ChEBI" id="CHEBI:30616"/>
    </ligand>
</feature>
<dbReference type="KEGG" id="amin:AUMI_15360"/>
<dbReference type="InterPro" id="IPR055201">
    <property type="entry name" value="IHF-like_H2TH"/>
</dbReference>
<dbReference type="NCBIfam" id="NF041260">
    <property type="entry name" value="actino_IHF"/>
    <property type="match status" value="1"/>
</dbReference>
<gene>
    <name evidence="11" type="primary">gmk</name>
    <name evidence="13" type="ORF">AUMI_15360</name>
</gene>
<evidence type="ECO:0000256" key="10">
    <source>
        <dbReference type="ARBA" id="ARBA00048594"/>
    </source>
</evidence>
<dbReference type="GO" id="GO:0005829">
    <property type="term" value="C:cytosol"/>
    <property type="evidence" value="ECO:0007669"/>
    <property type="project" value="TreeGrafter"/>
</dbReference>
<keyword evidence="5 11" id="KW-0808">Transferase</keyword>
<dbReference type="GO" id="GO:0004385">
    <property type="term" value="F:GMP kinase activity"/>
    <property type="evidence" value="ECO:0007669"/>
    <property type="project" value="UniProtKB-UniRule"/>
</dbReference>
<dbReference type="InterPro" id="IPR027417">
    <property type="entry name" value="P-loop_NTPase"/>
</dbReference>
<evidence type="ECO:0000256" key="2">
    <source>
        <dbReference type="ARBA" id="ARBA00005790"/>
    </source>
</evidence>
<dbReference type="InterPro" id="IPR008145">
    <property type="entry name" value="GK/Ca_channel_bsu"/>
</dbReference>
<dbReference type="Gene3D" id="1.10.8.50">
    <property type="match status" value="1"/>
</dbReference>
<comment type="subcellular location">
    <subcellularLocation>
        <location evidence="11">Cytoplasm</location>
    </subcellularLocation>
</comment>
<dbReference type="InterPro" id="IPR020590">
    <property type="entry name" value="Guanylate_kinase_CS"/>
</dbReference>
<keyword evidence="11" id="KW-0963">Cytoplasm</keyword>
<dbReference type="GO" id="GO:0005524">
    <property type="term" value="F:ATP binding"/>
    <property type="evidence" value="ECO:0007669"/>
    <property type="project" value="UniProtKB-UniRule"/>
</dbReference>
<dbReference type="HAMAP" id="MF_00328">
    <property type="entry name" value="Guanylate_kinase"/>
    <property type="match status" value="1"/>
</dbReference>
<evidence type="ECO:0000256" key="11">
    <source>
        <dbReference type="HAMAP-Rule" id="MF_00328"/>
    </source>
</evidence>
<dbReference type="FunFam" id="3.30.63.10:FF:000002">
    <property type="entry name" value="Guanylate kinase 1"/>
    <property type="match status" value="1"/>
</dbReference>
<dbReference type="CDD" id="cd00071">
    <property type="entry name" value="GMPK"/>
    <property type="match status" value="1"/>
</dbReference>
<evidence type="ECO:0000256" key="8">
    <source>
        <dbReference type="ARBA" id="ARBA00022840"/>
    </source>
</evidence>
<dbReference type="EMBL" id="AP017457">
    <property type="protein sequence ID" value="BAU99078.1"/>
    <property type="molecule type" value="Genomic_DNA"/>
</dbReference>
<dbReference type="Pfam" id="PF22525">
    <property type="entry name" value="H2TH_5"/>
    <property type="match status" value="1"/>
</dbReference>
<sequence length="299" mass="33626">MPNVMPEVDRRAAAQAGVVARRKRAAIKADVFEGRRSALDVFVVATIDPSSSEATIRVTDFLKSLRGVGVNKIPRILEELDISPRKRLGGLGKHQRAGLRKWILAYQAKRKETWPPKAVVLVGPSGVGKGTVVNHIVRNHPQVHLSISATTRDPRPGEVDGVNYYFIDHGEFDAMIYSEALLEWAEVHGQHKYGTPRGPIENALYQGRSVLFEIDIQGARQIRETMPEARLVFLLPPDWDELVRRLRERGTESEEEIQRRLETAYGELAAKDEFDVRVINRDVTEAAQQVVDLMGLIKE</sequence>
<dbReference type="PANTHER" id="PTHR23117">
    <property type="entry name" value="GUANYLATE KINASE-RELATED"/>
    <property type="match status" value="1"/>
</dbReference>
<comment type="function">
    <text evidence="1 11">Essential for recycling GMP and indirectly, cGMP.</text>
</comment>
<name>A0A173LW48_9MICO</name>
<evidence type="ECO:0000259" key="12">
    <source>
        <dbReference type="PROSITE" id="PS50052"/>
    </source>
</evidence>
<dbReference type="PANTHER" id="PTHR23117:SF13">
    <property type="entry name" value="GUANYLATE KINASE"/>
    <property type="match status" value="1"/>
</dbReference>
<evidence type="ECO:0000256" key="1">
    <source>
        <dbReference type="ARBA" id="ARBA00003531"/>
    </source>
</evidence>
<dbReference type="Gene3D" id="3.40.50.300">
    <property type="entry name" value="P-loop containing nucleotide triphosphate hydrolases"/>
    <property type="match status" value="1"/>
</dbReference>
<dbReference type="Pfam" id="PF00625">
    <property type="entry name" value="Guanylate_kin"/>
    <property type="match status" value="1"/>
</dbReference>
<dbReference type="EC" id="2.7.4.8" evidence="3 11"/>
<comment type="similarity">
    <text evidence="2 11">Belongs to the guanylate kinase family.</text>
</comment>